<evidence type="ECO:0000256" key="1">
    <source>
        <dbReference type="ARBA" id="ARBA00004123"/>
    </source>
</evidence>
<dbReference type="GO" id="GO:0010597">
    <property type="term" value="P:green leaf volatile biosynthetic process"/>
    <property type="evidence" value="ECO:0007669"/>
    <property type="project" value="UniProtKB-ARBA"/>
</dbReference>
<dbReference type="InterPro" id="IPR009057">
    <property type="entry name" value="Homeodomain-like_sf"/>
</dbReference>
<dbReference type="SMART" id="SM00717">
    <property type="entry name" value="SANT"/>
    <property type="match status" value="2"/>
</dbReference>
<accession>A0A6N2C4R1</accession>
<feature type="domain" description="HTH myb-type" evidence="7">
    <location>
        <begin position="97"/>
        <end position="149"/>
    </location>
</feature>
<organism evidence="8">
    <name type="scientific">Solanum chilense</name>
    <name type="common">Tomato</name>
    <name type="synonym">Lycopersicon chilense</name>
    <dbReference type="NCBI Taxonomy" id="4083"/>
    <lineage>
        <taxon>Eukaryota</taxon>
        <taxon>Viridiplantae</taxon>
        <taxon>Streptophyta</taxon>
        <taxon>Embryophyta</taxon>
        <taxon>Tracheophyta</taxon>
        <taxon>Spermatophyta</taxon>
        <taxon>Magnoliopsida</taxon>
        <taxon>eudicotyledons</taxon>
        <taxon>Gunneridae</taxon>
        <taxon>Pentapetalae</taxon>
        <taxon>asterids</taxon>
        <taxon>lamiids</taxon>
        <taxon>Solanales</taxon>
        <taxon>Solanaceae</taxon>
        <taxon>Solanoideae</taxon>
        <taxon>Solaneae</taxon>
        <taxon>Solanum</taxon>
        <taxon>Solanum subgen. Lycopersicon</taxon>
    </lineage>
</organism>
<comment type="caution">
    <text evidence="8">The sequence shown here is derived from an EMBL/GenBank/DDBJ whole genome shotgun (WGS) entry which is preliminary data.</text>
</comment>
<feature type="region of interest" description="Disordered" evidence="5">
    <location>
        <begin position="313"/>
        <end position="340"/>
    </location>
</feature>
<evidence type="ECO:0000256" key="4">
    <source>
        <dbReference type="ARBA" id="ARBA00023242"/>
    </source>
</evidence>
<dbReference type="CDD" id="cd00167">
    <property type="entry name" value="SANT"/>
    <property type="match status" value="2"/>
</dbReference>
<dbReference type="PANTHER" id="PTHR45614">
    <property type="entry name" value="MYB PROTEIN-RELATED"/>
    <property type="match status" value="1"/>
</dbReference>
<feature type="region of interest" description="Disordered" evidence="5">
    <location>
        <begin position="228"/>
        <end position="252"/>
    </location>
</feature>
<keyword evidence="4" id="KW-0539">Nucleus</keyword>
<feature type="domain" description="HTH myb-type" evidence="7">
    <location>
        <begin position="150"/>
        <end position="200"/>
    </location>
</feature>
<dbReference type="PANTHER" id="PTHR45614:SF218">
    <property type="entry name" value="TRANSCRIPTION FACTOR MYB119-RELATED"/>
    <property type="match status" value="1"/>
</dbReference>
<sequence>MEGGDREGNHYDLPYNFSFYQQFPAPVTDINRLLWSNQNVFTHQHAGGYYDGTSGYNSNFPEQSLKNNVNIEENGAQYWINQEQKKTGKNAKEVTMLVKGQWTEEEDRILMKLVKQFGLKRWAQIAENMVGRAGKQCRERWHNHLRPDIKKETWSEEEEVMLVEAHKQIGNKWAEIGKRIPGRTENAIKNHWNATKRRQISRRNKLKKEERSNVLQDYIRSKYFSDDMSISSSSSTTPPTNDNNNMKNPFPYLYPYSDDDDDDTPSLLTNQTYDDEMNFMQKLFGNNSLDGANMTTQHQLYLHQAEYDQAASSSFSSGRNKDMVLSSSYPDQQTSTNKFF</sequence>
<dbReference type="InterPro" id="IPR001005">
    <property type="entry name" value="SANT/Myb"/>
</dbReference>
<evidence type="ECO:0000259" key="7">
    <source>
        <dbReference type="PROSITE" id="PS51294"/>
    </source>
</evidence>
<name>A0A6N2C4R1_SOLCI</name>
<comment type="subcellular location">
    <subcellularLocation>
        <location evidence="1">Nucleus</location>
    </subcellularLocation>
</comment>
<gene>
    <name evidence="8" type="ORF">EJD97_001556</name>
</gene>
<dbReference type="PROSITE" id="PS50090">
    <property type="entry name" value="MYB_LIKE"/>
    <property type="match status" value="2"/>
</dbReference>
<dbReference type="PROSITE" id="PS51294">
    <property type="entry name" value="HTH_MYB"/>
    <property type="match status" value="2"/>
</dbReference>
<feature type="domain" description="Myb-like" evidence="6">
    <location>
        <begin position="146"/>
        <end position="196"/>
    </location>
</feature>
<dbReference type="EMBL" id="RXGB01001164">
    <property type="protein sequence ID" value="TMW99991.1"/>
    <property type="molecule type" value="Genomic_DNA"/>
</dbReference>
<evidence type="ECO:0000259" key="6">
    <source>
        <dbReference type="PROSITE" id="PS50090"/>
    </source>
</evidence>
<reference evidence="8" key="1">
    <citation type="submission" date="2019-05" db="EMBL/GenBank/DDBJ databases">
        <title>The de novo reference genome and transcriptome assemblies of the wild tomato species Solanum chilense.</title>
        <authorList>
            <person name="Stam R."/>
            <person name="Nosenko T."/>
            <person name="Hoerger A.C."/>
            <person name="Stephan W."/>
            <person name="Seidel M.A."/>
            <person name="Kuhn J.M.M."/>
            <person name="Haberer G."/>
            <person name="Tellier A."/>
        </authorList>
    </citation>
    <scope>NUCLEOTIDE SEQUENCE</scope>
    <source>
        <tissue evidence="8">Mature leaves</tissue>
    </source>
</reference>
<dbReference type="FunFam" id="1.10.10.60:FF:000010">
    <property type="entry name" value="Transcriptional activator Myb isoform A"/>
    <property type="match status" value="1"/>
</dbReference>
<dbReference type="Gene3D" id="1.10.10.60">
    <property type="entry name" value="Homeodomain-like"/>
    <property type="match status" value="2"/>
</dbReference>
<feature type="compositionally biased region" description="Polar residues" evidence="5">
    <location>
        <begin position="325"/>
        <end position="340"/>
    </location>
</feature>
<evidence type="ECO:0000256" key="2">
    <source>
        <dbReference type="ARBA" id="ARBA00022737"/>
    </source>
</evidence>
<dbReference type="SUPFAM" id="SSF46689">
    <property type="entry name" value="Homeodomain-like"/>
    <property type="match status" value="1"/>
</dbReference>
<dbReference type="InterPro" id="IPR017930">
    <property type="entry name" value="Myb_dom"/>
</dbReference>
<dbReference type="GO" id="GO:0005634">
    <property type="term" value="C:nucleus"/>
    <property type="evidence" value="ECO:0007669"/>
    <property type="project" value="UniProtKB-SubCell"/>
</dbReference>
<evidence type="ECO:0000313" key="8">
    <source>
        <dbReference type="EMBL" id="TMW99991.1"/>
    </source>
</evidence>
<evidence type="ECO:0000256" key="3">
    <source>
        <dbReference type="ARBA" id="ARBA00023125"/>
    </source>
</evidence>
<dbReference type="AlphaFoldDB" id="A0A6N2C4R1"/>
<evidence type="ECO:0000256" key="5">
    <source>
        <dbReference type="SAM" id="MobiDB-lite"/>
    </source>
</evidence>
<dbReference type="Pfam" id="PF13921">
    <property type="entry name" value="Myb_DNA-bind_6"/>
    <property type="match status" value="1"/>
</dbReference>
<dbReference type="InterPro" id="IPR050560">
    <property type="entry name" value="MYB_TF"/>
</dbReference>
<dbReference type="GO" id="GO:0000981">
    <property type="term" value="F:DNA-binding transcription factor activity, RNA polymerase II-specific"/>
    <property type="evidence" value="ECO:0007669"/>
    <property type="project" value="TreeGrafter"/>
</dbReference>
<keyword evidence="3" id="KW-0238">DNA-binding</keyword>
<feature type="domain" description="Myb-like" evidence="6">
    <location>
        <begin position="99"/>
        <end position="145"/>
    </location>
</feature>
<dbReference type="GO" id="GO:0000978">
    <property type="term" value="F:RNA polymerase II cis-regulatory region sequence-specific DNA binding"/>
    <property type="evidence" value="ECO:0007669"/>
    <property type="project" value="TreeGrafter"/>
</dbReference>
<protein>
    <submittedName>
        <fullName evidence="8">Uncharacterized protein</fullName>
    </submittedName>
</protein>
<keyword evidence="2" id="KW-0677">Repeat</keyword>
<proteinExistence type="predicted"/>